<proteinExistence type="predicted"/>
<dbReference type="PROSITE" id="PS00028">
    <property type="entry name" value="ZINC_FINGER_C2H2_1"/>
    <property type="match status" value="1"/>
</dbReference>
<dbReference type="Proteomes" id="UP000799777">
    <property type="component" value="Unassembled WGS sequence"/>
</dbReference>
<keyword evidence="1" id="KW-0479">Metal-binding</keyword>
<feature type="compositionally biased region" description="Acidic residues" evidence="2">
    <location>
        <begin position="204"/>
        <end position="215"/>
    </location>
</feature>
<protein>
    <recommendedName>
        <fullName evidence="3">C2H2-type domain-containing protein</fullName>
    </recommendedName>
</protein>
<dbReference type="SMART" id="SM00355">
    <property type="entry name" value="ZnF_C2H2"/>
    <property type="match status" value="2"/>
</dbReference>
<keyword evidence="1" id="KW-0863">Zinc-finger</keyword>
<keyword evidence="1" id="KW-0862">Zinc</keyword>
<dbReference type="GO" id="GO:0008270">
    <property type="term" value="F:zinc ion binding"/>
    <property type="evidence" value="ECO:0007669"/>
    <property type="project" value="UniProtKB-KW"/>
</dbReference>
<feature type="compositionally biased region" description="Polar residues" evidence="2">
    <location>
        <begin position="77"/>
        <end position="90"/>
    </location>
</feature>
<dbReference type="SUPFAM" id="SSF57667">
    <property type="entry name" value="beta-beta-alpha zinc fingers"/>
    <property type="match status" value="1"/>
</dbReference>
<evidence type="ECO:0000313" key="4">
    <source>
        <dbReference type="EMBL" id="KAF2026206.1"/>
    </source>
</evidence>
<evidence type="ECO:0000313" key="5">
    <source>
        <dbReference type="Proteomes" id="UP000799777"/>
    </source>
</evidence>
<comment type="caution">
    <text evidence="4">The sequence shown here is derived from an EMBL/GenBank/DDBJ whole genome shotgun (WGS) entry which is preliminary data.</text>
</comment>
<feature type="compositionally biased region" description="Low complexity" evidence="2">
    <location>
        <begin position="194"/>
        <end position="203"/>
    </location>
</feature>
<dbReference type="PROSITE" id="PS50157">
    <property type="entry name" value="ZINC_FINGER_C2H2_2"/>
    <property type="match status" value="2"/>
</dbReference>
<evidence type="ECO:0000256" key="1">
    <source>
        <dbReference type="PROSITE-ProRule" id="PRU00042"/>
    </source>
</evidence>
<feature type="region of interest" description="Disordered" evidence="2">
    <location>
        <begin position="62"/>
        <end position="96"/>
    </location>
</feature>
<gene>
    <name evidence="4" type="ORF">EK21DRAFT_115995</name>
</gene>
<name>A0A9P4LGZ3_9PLEO</name>
<organism evidence="4 5">
    <name type="scientific">Setomelanomma holmii</name>
    <dbReference type="NCBI Taxonomy" id="210430"/>
    <lineage>
        <taxon>Eukaryota</taxon>
        <taxon>Fungi</taxon>
        <taxon>Dikarya</taxon>
        <taxon>Ascomycota</taxon>
        <taxon>Pezizomycotina</taxon>
        <taxon>Dothideomycetes</taxon>
        <taxon>Pleosporomycetidae</taxon>
        <taxon>Pleosporales</taxon>
        <taxon>Pleosporineae</taxon>
        <taxon>Phaeosphaeriaceae</taxon>
        <taxon>Setomelanomma</taxon>
    </lineage>
</organism>
<dbReference type="InterPro" id="IPR013087">
    <property type="entry name" value="Znf_C2H2_type"/>
</dbReference>
<dbReference type="InterPro" id="IPR036236">
    <property type="entry name" value="Znf_C2H2_sf"/>
</dbReference>
<dbReference type="EMBL" id="ML978247">
    <property type="protein sequence ID" value="KAF2026206.1"/>
    <property type="molecule type" value="Genomic_DNA"/>
</dbReference>
<evidence type="ECO:0000256" key="2">
    <source>
        <dbReference type="SAM" id="MobiDB-lite"/>
    </source>
</evidence>
<reference evidence="4" key="1">
    <citation type="journal article" date="2020" name="Stud. Mycol.">
        <title>101 Dothideomycetes genomes: a test case for predicting lifestyles and emergence of pathogens.</title>
        <authorList>
            <person name="Haridas S."/>
            <person name="Albert R."/>
            <person name="Binder M."/>
            <person name="Bloem J."/>
            <person name="Labutti K."/>
            <person name="Salamov A."/>
            <person name="Andreopoulos B."/>
            <person name="Baker S."/>
            <person name="Barry K."/>
            <person name="Bills G."/>
            <person name="Bluhm B."/>
            <person name="Cannon C."/>
            <person name="Castanera R."/>
            <person name="Culley D."/>
            <person name="Daum C."/>
            <person name="Ezra D."/>
            <person name="Gonzalez J."/>
            <person name="Henrissat B."/>
            <person name="Kuo A."/>
            <person name="Liang C."/>
            <person name="Lipzen A."/>
            <person name="Lutzoni F."/>
            <person name="Magnuson J."/>
            <person name="Mondo S."/>
            <person name="Nolan M."/>
            <person name="Ohm R."/>
            <person name="Pangilinan J."/>
            <person name="Park H.-J."/>
            <person name="Ramirez L."/>
            <person name="Alfaro M."/>
            <person name="Sun H."/>
            <person name="Tritt A."/>
            <person name="Yoshinaga Y."/>
            <person name="Zwiers L.-H."/>
            <person name="Turgeon B."/>
            <person name="Goodwin S."/>
            <person name="Spatafora J."/>
            <person name="Crous P."/>
            <person name="Grigoriev I."/>
        </authorList>
    </citation>
    <scope>NUCLEOTIDE SEQUENCE</scope>
    <source>
        <strain evidence="4">CBS 110217</strain>
    </source>
</reference>
<dbReference type="AlphaFoldDB" id="A0A9P4LGZ3"/>
<sequence length="368" mass="40965">MTDFILPISSFRYTSQGPDYHRANHASFDGHTAQRLPDEYALSPASGPVDLAFNPWLVGASPTSSPMSRGSSPSGSDYPTTPPQLNSAPSYSDHPAVYHQMNQPRQEYMVRDPNCISNSENTWNRQYNNSYVQPPAHFWNGGAYGGSLLASTNYYVPPYIDLATPSSPQLVASNRAARNSSDLAKRKSPKDDSGSSSSSSSGSDSDDADYEDEDPDYIKARSNAGSKSKDAASASMFKLGKWSMGIDPLTHALDERRYHCSFVSEDGVPCDSRFQRPEHLRRHSRTVHGTLQEYVCKVPGCHRPFSRGDNLREHYWTHLERGGRAGKNSKWSFPELKAILGKGERRLAKKLKQKLMKQQKRGLIKSKL</sequence>
<keyword evidence="5" id="KW-1185">Reference proteome</keyword>
<accession>A0A9P4LGZ3</accession>
<feature type="compositionally biased region" description="Basic and acidic residues" evidence="2">
    <location>
        <begin position="183"/>
        <end position="193"/>
    </location>
</feature>
<feature type="domain" description="C2H2-type" evidence="3">
    <location>
        <begin position="294"/>
        <end position="318"/>
    </location>
</feature>
<evidence type="ECO:0000259" key="3">
    <source>
        <dbReference type="PROSITE" id="PS50157"/>
    </source>
</evidence>
<feature type="compositionally biased region" description="Low complexity" evidence="2">
    <location>
        <begin position="62"/>
        <end position="76"/>
    </location>
</feature>
<feature type="region of interest" description="Disordered" evidence="2">
    <location>
        <begin position="171"/>
        <end position="225"/>
    </location>
</feature>
<dbReference type="OrthoDB" id="10018191at2759"/>
<feature type="compositionally biased region" description="Polar residues" evidence="2">
    <location>
        <begin position="171"/>
        <end position="182"/>
    </location>
</feature>
<feature type="domain" description="C2H2-type" evidence="3">
    <location>
        <begin position="258"/>
        <end position="293"/>
    </location>
</feature>
<dbReference type="Gene3D" id="3.30.160.60">
    <property type="entry name" value="Classic Zinc Finger"/>
    <property type="match status" value="1"/>
</dbReference>